<dbReference type="PANTHER" id="PTHR46119:SF12">
    <property type="entry name" value="PROTEIN SODIUM POTASSIUM ROOT DEFECTIVE 3"/>
    <property type="match status" value="1"/>
</dbReference>
<dbReference type="eggNOG" id="KOG1603">
    <property type="taxonomic scope" value="Eukaryota"/>
</dbReference>
<dbReference type="AlphaFoldDB" id="A0A067GC73"/>
<keyword evidence="4" id="KW-1185">Reference proteome</keyword>
<dbReference type="PaxDb" id="2711-XP_006488243.1"/>
<feature type="region of interest" description="Disordered" evidence="1">
    <location>
        <begin position="126"/>
        <end position="153"/>
    </location>
</feature>
<feature type="compositionally biased region" description="Basic residues" evidence="1">
    <location>
        <begin position="28"/>
        <end position="44"/>
    </location>
</feature>
<dbReference type="GO" id="GO:0046872">
    <property type="term" value="F:metal ion binding"/>
    <property type="evidence" value="ECO:0007669"/>
    <property type="project" value="InterPro"/>
</dbReference>
<protein>
    <recommendedName>
        <fullName evidence="2">HMA domain-containing protein</fullName>
    </recommendedName>
</protein>
<dbReference type="CDD" id="cd00371">
    <property type="entry name" value="HMA"/>
    <property type="match status" value="1"/>
</dbReference>
<dbReference type="SMR" id="A0A067GC73"/>
<dbReference type="SUPFAM" id="SSF55008">
    <property type="entry name" value="HMA, heavy metal-associated domain"/>
    <property type="match status" value="1"/>
</dbReference>
<proteinExistence type="predicted"/>
<feature type="region of interest" description="Disordered" evidence="1">
    <location>
        <begin position="28"/>
        <end position="95"/>
    </location>
</feature>
<dbReference type="Pfam" id="PF00403">
    <property type="entry name" value="HMA"/>
    <property type="match status" value="1"/>
</dbReference>
<dbReference type="InterPro" id="IPR006121">
    <property type="entry name" value="HMA_dom"/>
</dbReference>
<feature type="domain" description="HMA" evidence="2">
    <location>
        <begin position="156"/>
        <end position="222"/>
    </location>
</feature>
<evidence type="ECO:0000313" key="4">
    <source>
        <dbReference type="Proteomes" id="UP000027120"/>
    </source>
</evidence>
<dbReference type="PANTHER" id="PTHR46119">
    <property type="entry name" value="OS08G0405700 PROTEIN"/>
    <property type="match status" value="1"/>
</dbReference>
<dbReference type="InterPro" id="IPR044526">
    <property type="entry name" value="NAKR1-3"/>
</dbReference>
<feature type="compositionally biased region" description="Low complexity" evidence="1">
    <location>
        <begin position="138"/>
        <end position="152"/>
    </location>
</feature>
<feature type="compositionally biased region" description="Basic residues" evidence="1">
    <location>
        <begin position="67"/>
        <end position="76"/>
    </location>
</feature>
<evidence type="ECO:0000313" key="3">
    <source>
        <dbReference type="EMBL" id="KDO72991.1"/>
    </source>
</evidence>
<organism evidence="3 4">
    <name type="scientific">Citrus sinensis</name>
    <name type="common">Sweet orange</name>
    <name type="synonym">Citrus aurantium var. sinensis</name>
    <dbReference type="NCBI Taxonomy" id="2711"/>
    <lineage>
        <taxon>Eukaryota</taxon>
        <taxon>Viridiplantae</taxon>
        <taxon>Streptophyta</taxon>
        <taxon>Embryophyta</taxon>
        <taxon>Tracheophyta</taxon>
        <taxon>Spermatophyta</taxon>
        <taxon>Magnoliopsida</taxon>
        <taxon>eudicotyledons</taxon>
        <taxon>Gunneridae</taxon>
        <taxon>Pentapetalae</taxon>
        <taxon>rosids</taxon>
        <taxon>malvids</taxon>
        <taxon>Sapindales</taxon>
        <taxon>Rutaceae</taxon>
        <taxon>Aurantioideae</taxon>
        <taxon>Citrus</taxon>
    </lineage>
</organism>
<evidence type="ECO:0000259" key="2">
    <source>
        <dbReference type="PROSITE" id="PS50846"/>
    </source>
</evidence>
<reference evidence="3 4" key="1">
    <citation type="submission" date="2014-04" db="EMBL/GenBank/DDBJ databases">
        <authorList>
            <consortium name="International Citrus Genome Consortium"/>
            <person name="Gmitter F."/>
            <person name="Chen C."/>
            <person name="Farmerie W."/>
            <person name="Harkins T."/>
            <person name="Desany B."/>
            <person name="Mohiuddin M."/>
            <person name="Kodira C."/>
            <person name="Borodovsky M."/>
            <person name="Lomsadze A."/>
            <person name="Burns P."/>
            <person name="Jenkins J."/>
            <person name="Prochnik S."/>
            <person name="Shu S."/>
            <person name="Chapman J."/>
            <person name="Pitluck S."/>
            <person name="Schmutz J."/>
            <person name="Rokhsar D."/>
        </authorList>
    </citation>
    <scope>NUCLEOTIDE SEQUENCE</scope>
</reference>
<dbReference type="Proteomes" id="UP000027120">
    <property type="component" value="Unassembled WGS sequence"/>
</dbReference>
<feature type="region of interest" description="Disordered" evidence="1">
    <location>
        <begin position="221"/>
        <end position="243"/>
    </location>
</feature>
<evidence type="ECO:0000256" key="1">
    <source>
        <dbReference type="SAM" id="MobiDB-lite"/>
    </source>
</evidence>
<feature type="compositionally biased region" description="Low complexity" evidence="1">
    <location>
        <begin position="221"/>
        <end position="234"/>
    </location>
</feature>
<gene>
    <name evidence="3" type="ORF">CISIN_1g026144mg</name>
</gene>
<dbReference type="InterPro" id="IPR036163">
    <property type="entry name" value="HMA_dom_sf"/>
</dbReference>
<dbReference type="PROSITE" id="PS50846">
    <property type="entry name" value="HMA_2"/>
    <property type="match status" value="1"/>
</dbReference>
<dbReference type="EMBL" id="KK784886">
    <property type="protein sequence ID" value="KDO72991.1"/>
    <property type="molecule type" value="Genomic_DNA"/>
</dbReference>
<sequence length="243" mass="26825">MKRMDLLCASPASTAICSSIDHRSMVRHNGHRPIDHHHHRHNRKPYAPCSSQLPIIPKPYSISNHDHHQKSSRKISAKQTDHLRRKSSADITDLNGDSSYGSSRYLLSDKPFTDWKSESDHHATALVRSQSAKPKLVTSSNDSPSLKSSSTNKSRDKVVVLRVSIHCKGCEGKVRKHISKMEGVTSFSIDLTTKKVTIIGDVTPSGVLASVSSVKKAQFWPSSTSTSSSLSSPLVDMTSYRQN</sequence>
<dbReference type="Gene3D" id="3.30.70.100">
    <property type="match status" value="1"/>
</dbReference>
<accession>A0A067GC73</accession>
<name>A0A067GC73_CITSI</name>